<comment type="subcellular location">
    <subcellularLocation>
        <location evidence="1">Cell membrane</location>
        <topology evidence="1">Peripheral membrane protein</topology>
    </subcellularLocation>
    <subcellularLocation>
        <location evidence="7">Membrane</location>
        <topology evidence="7">Multi-pass membrane protein</topology>
    </subcellularLocation>
</comment>
<name>A0ABU6WQ48_9FABA</name>
<sequence length="280" mass="31618">MEKERVLETLQIIVSGEAEFIDYIMEKDRVLETLQTGDMFGEVGALYCRPQSFIIRTMTLTQLLKLKTSTLIETMQVKKKDNIQIFKNFLQHYTQLMDLSIRDLMVDSVEEEDHDIGDSKGKIPLHIAASNGHEDCATVMVKHTLTYIREMPMGHVHIYTNGFSVLTLNEMMRKRKVAHQINVKAAISSEFVLDRKQLEEQKNNMGRNLIRLPDSSEDFTTIAGLSVRQSELVELERDSNATIAGSTGLNVLCQSHKLAALLRKAVTPPVLAALACRISI</sequence>
<dbReference type="InterPro" id="IPR000595">
    <property type="entry name" value="cNMP-bd_dom"/>
</dbReference>
<comment type="similarity">
    <text evidence="7">Belongs to the potassium channel family. Plant (TC 1.A.1.4) subfamily.</text>
</comment>
<keyword evidence="10" id="KW-1185">Reference proteome</keyword>
<evidence type="ECO:0000256" key="6">
    <source>
        <dbReference type="ARBA" id="ARBA00023303"/>
    </source>
</evidence>
<keyword evidence="7" id="KW-0406">Ion transport</keyword>
<dbReference type="PANTHER" id="PTHR45743">
    <property type="entry name" value="POTASSIUM CHANNEL AKT1"/>
    <property type="match status" value="1"/>
</dbReference>
<evidence type="ECO:0000256" key="5">
    <source>
        <dbReference type="ARBA" id="ARBA00022958"/>
    </source>
</evidence>
<dbReference type="InterPro" id="IPR014710">
    <property type="entry name" value="RmlC-like_jellyroll"/>
</dbReference>
<keyword evidence="2 7" id="KW-0633">Potassium transport</keyword>
<dbReference type="CDD" id="cd00038">
    <property type="entry name" value="CAP_ED"/>
    <property type="match status" value="1"/>
</dbReference>
<organism evidence="9 10">
    <name type="scientific">Stylosanthes scabra</name>
    <dbReference type="NCBI Taxonomy" id="79078"/>
    <lineage>
        <taxon>Eukaryota</taxon>
        <taxon>Viridiplantae</taxon>
        <taxon>Streptophyta</taxon>
        <taxon>Embryophyta</taxon>
        <taxon>Tracheophyta</taxon>
        <taxon>Spermatophyta</taxon>
        <taxon>Magnoliopsida</taxon>
        <taxon>eudicotyledons</taxon>
        <taxon>Gunneridae</taxon>
        <taxon>Pentapetalae</taxon>
        <taxon>rosids</taxon>
        <taxon>fabids</taxon>
        <taxon>Fabales</taxon>
        <taxon>Fabaceae</taxon>
        <taxon>Papilionoideae</taxon>
        <taxon>50 kb inversion clade</taxon>
        <taxon>dalbergioids sensu lato</taxon>
        <taxon>Dalbergieae</taxon>
        <taxon>Pterocarpus clade</taxon>
        <taxon>Stylosanthes</taxon>
    </lineage>
</organism>
<proteinExistence type="inferred from homology"/>
<evidence type="ECO:0000256" key="1">
    <source>
        <dbReference type="ARBA" id="ARBA00004202"/>
    </source>
</evidence>
<comment type="domain">
    <text evidence="7">The segment S4 is probably the voltage-sensor and is characterized by a series of positively charged amino acids. The pore-forming region H5 is enclosed by the transmembrane segments S5 and S6 in the Shaker-type (1P/6TM) and contains the GYGD signature motif which seems to be involved in potassium selectivity.</text>
</comment>
<evidence type="ECO:0000313" key="9">
    <source>
        <dbReference type="EMBL" id="MED6187452.1"/>
    </source>
</evidence>
<keyword evidence="7" id="KW-0813">Transport</keyword>
<accession>A0ABU6WQ48</accession>
<dbReference type="Pfam" id="PF00027">
    <property type="entry name" value="cNMP_binding"/>
    <property type="match status" value="1"/>
</dbReference>
<protein>
    <recommendedName>
        <fullName evidence="7">Potassium channel</fullName>
    </recommendedName>
</protein>
<dbReference type="PROSITE" id="PS50042">
    <property type="entry name" value="CNMP_BINDING_3"/>
    <property type="match status" value="1"/>
</dbReference>
<gene>
    <name evidence="9" type="ORF">PIB30_076579</name>
</gene>
<evidence type="ECO:0000256" key="7">
    <source>
        <dbReference type="RuleBase" id="RU369015"/>
    </source>
</evidence>
<comment type="caution">
    <text evidence="9">The sequence shown here is derived from an EMBL/GenBank/DDBJ whole genome shotgun (WGS) entry which is preliminary data.</text>
</comment>
<dbReference type="Proteomes" id="UP001341840">
    <property type="component" value="Unassembled WGS sequence"/>
</dbReference>
<dbReference type="Gene3D" id="2.60.120.10">
    <property type="entry name" value="Jelly Rolls"/>
    <property type="match status" value="1"/>
</dbReference>
<evidence type="ECO:0000313" key="10">
    <source>
        <dbReference type="Proteomes" id="UP001341840"/>
    </source>
</evidence>
<feature type="domain" description="Cyclic nucleotide-binding" evidence="8">
    <location>
        <begin position="1"/>
        <end position="92"/>
    </location>
</feature>
<dbReference type="InterPro" id="IPR036770">
    <property type="entry name" value="Ankyrin_rpt-contain_sf"/>
</dbReference>
<comment type="function">
    <text evidence="7">Potassium channel.</text>
</comment>
<dbReference type="EMBL" id="JASCZI010182249">
    <property type="protein sequence ID" value="MED6187452.1"/>
    <property type="molecule type" value="Genomic_DNA"/>
</dbReference>
<evidence type="ECO:0000256" key="4">
    <source>
        <dbReference type="ARBA" id="ARBA00022882"/>
    </source>
</evidence>
<keyword evidence="6 7" id="KW-0407">Ion channel</keyword>
<dbReference type="InterPro" id="IPR045319">
    <property type="entry name" value="KAT/AKT"/>
</dbReference>
<evidence type="ECO:0000256" key="3">
    <source>
        <dbReference type="ARBA" id="ARBA00022826"/>
    </source>
</evidence>
<dbReference type="Gene3D" id="1.25.40.20">
    <property type="entry name" value="Ankyrin repeat-containing domain"/>
    <property type="match status" value="1"/>
</dbReference>
<keyword evidence="5 7" id="KW-0630">Potassium</keyword>
<comment type="subunit">
    <text evidence="7">The potassium channel is composed of a homo- or heterotetrameric complex of pore-forming subunits.</text>
</comment>
<dbReference type="SUPFAM" id="SSF48403">
    <property type="entry name" value="Ankyrin repeat"/>
    <property type="match status" value="1"/>
</dbReference>
<keyword evidence="3 7" id="KW-0631">Potassium channel</keyword>
<evidence type="ECO:0000256" key="2">
    <source>
        <dbReference type="ARBA" id="ARBA00022538"/>
    </source>
</evidence>
<evidence type="ECO:0000259" key="8">
    <source>
        <dbReference type="PROSITE" id="PS50042"/>
    </source>
</evidence>
<dbReference type="InterPro" id="IPR018490">
    <property type="entry name" value="cNMP-bd_dom_sf"/>
</dbReference>
<dbReference type="SUPFAM" id="SSF51206">
    <property type="entry name" value="cAMP-binding domain-like"/>
    <property type="match status" value="1"/>
</dbReference>
<reference evidence="9 10" key="1">
    <citation type="journal article" date="2023" name="Plants (Basel)">
        <title>Bridging the Gap: Combining Genomics and Transcriptomics Approaches to Understand Stylosanthes scabra, an Orphan Legume from the Brazilian Caatinga.</title>
        <authorList>
            <person name="Ferreira-Neto J.R.C."/>
            <person name="da Silva M.D."/>
            <person name="Binneck E."/>
            <person name="de Melo N.F."/>
            <person name="da Silva R.H."/>
            <person name="de Melo A.L.T.M."/>
            <person name="Pandolfi V."/>
            <person name="Bustamante F.O."/>
            <person name="Brasileiro-Vidal A.C."/>
            <person name="Benko-Iseppon A.M."/>
        </authorList>
    </citation>
    <scope>NUCLEOTIDE SEQUENCE [LARGE SCALE GENOMIC DNA]</scope>
    <source>
        <tissue evidence="9">Leaves</tissue>
    </source>
</reference>
<keyword evidence="4 7" id="KW-0851">Voltage-gated channel</keyword>
<dbReference type="PANTHER" id="PTHR45743:SF21">
    <property type="entry name" value="POTASSIUM CHANNEL AKT2_3"/>
    <property type="match status" value="1"/>
</dbReference>